<name>A0A132B1H3_MOLSC</name>
<reference evidence="1 2" key="1">
    <citation type="submission" date="2015-10" db="EMBL/GenBank/DDBJ databases">
        <title>Full genome of DAOMC 229536 Phialocephala scopiformis, a fungal endophyte of spruce producing the potent anti-insectan compound rugulosin.</title>
        <authorList>
            <consortium name="DOE Joint Genome Institute"/>
            <person name="Walker A.K."/>
            <person name="Frasz S.L."/>
            <person name="Seifert K.A."/>
            <person name="Miller J.D."/>
            <person name="Mondo S.J."/>
            <person name="Labutti K."/>
            <person name="Lipzen A."/>
            <person name="Dockter R."/>
            <person name="Kennedy M."/>
            <person name="Grigoriev I.V."/>
            <person name="Spatafora J.W."/>
        </authorList>
    </citation>
    <scope>NUCLEOTIDE SEQUENCE [LARGE SCALE GENOMIC DNA]</scope>
    <source>
        <strain evidence="1 2">CBS 120377</strain>
    </source>
</reference>
<evidence type="ECO:0000313" key="1">
    <source>
        <dbReference type="EMBL" id="KUJ06228.1"/>
    </source>
</evidence>
<proteinExistence type="predicted"/>
<organism evidence="1 2">
    <name type="scientific">Mollisia scopiformis</name>
    <name type="common">Conifer needle endophyte fungus</name>
    <name type="synonym">Phialocephala scopiformis</name>
    <dbReference type="NCBI Taxonomy" id="149040"/>
    <lineage>
        <taxon>Eukaryota</taxon>
        <taxon>Fungi</taxon>
        <taxon>Dikarya</taxon>
        <taxon>Ascomycota</taxon>
        <taxon>Pezizomycotina</taxon>
        <taxon>Leotiomycetes</taxon>
        <taxon>Helotiales</taxon>
        <taxon>Mollisiaceae</taxon>
        <taxon>Mollisia</taxon>
    </lineage>
</organism>
<sequence length="160" mass="18102">MVTQKVFHRDPPLHFLPIRHINEKVMAAANKGHLHEEELTGDAQKAAQKCREFLLQARYRHQGDYEICNDSGLKENSRAFYAEFAPLVKTQNSGEIRLTALRFTKRATLPVKAGATIDLIPVIISQSPTVSNKTLRLGWSLHLTQDEIVELECYCLAMST</sequence>
<feature type="non-terminal residue" evidence="1">
    <location>
        <position position="1"/>
    </location>
</feature>
<dbReference type="InParanoid" id="A0A132B1H3"/>
<gene>
    <name evidence="1" type="ORF">LY89DRAFT_726697</name>
</gene>
<accession>A0A132B1H3</accession>
<keyword evidence="2" id="KW-1185">Reference proteome</keyword>
<dbReference type="AlphaFoldDB" id="A0A132B1H3"/>
<dbReference type="KEGG" id="psco:LY89DRAFT_726697"/>
<dbReference type="OrthoDB" id="5141181at2759"/>
<dbReference type="Proteomes" id="UP000070700">
    <property type="component" value="Unassembled WGS sequence"/>
</dbReference>
<dbReference type="GeneID" id="28828798"/>
<evidence type="ECO:0000313" key="2">
    <source>
        <dbReference type="Proteomes" id="UP000070700"/>
    </source>
</evidence>
<dbReference type="RefSeq" id="XP_018060583.1">
    <property type="nucleotide sequence ID" value="XM_018219072.1"/>
</dbReference>
<dbReference type="EMBL" id="KQ947450">
    <property type="protein sequence ID" value="KUJ06228.1"/>
    <property type="molecule type" value="Genomic_DNA"/>
</dbReference>
<protein>
    <submittedName>
        <fullName evidence="1">Uncharacterized protein</fullName>
    </submittedName>
</protein>